<keyword evidence="2" id="KW-0732">Signal</keyword>
<evidence type="ECO:0000256" key="1">
    <source>
        <dbReference type="SAM" id="MobiDB-lite"/>
    </source>
</evidence>
<sequence length="654" mass="76166">MPLCLQGELKMWEKVVPWVVGLLFLIEMHPATSQEDSLRSALKAVNRLQKDLSDNRGYEDYYFTDDYYPTPSERRNLEREIFGQLQNGGDLNNDMQKWGMKKRFSSSFRERILEENNDEDNKKSLSDMFLNQLHSRENLAEDDPDYPELLKEVLDSYGNQENFYRNDRYDKRYFPFDYYPNLGYNNVGMKKRSRPDTYMYVPNYEPREDYDRYVETLEIPSQYLDSQRFKERNNADLVNYQMKKRFKVSKRSSPEKKSTKKDLVKTDAKVEEDLSNIFIKAHKAKLRDSPKKPTKTESSHINPKGDPHVLSSTEKKTNETLKGKHQPDKKLISSLNKETITLDSKQTPLHIEKKSINWSDYFGIDKRKPSSDLDNEWLIERYHKAVAMASKRDPDLSTSKNDEKEAEAVEFLHDDNKQTRSSNINIDKVDTDLKDVEESLIDETLKYTGAHEGVVDSKDVQNVKDKVISQLAAAYNLEKMRQALGEYKNSISKQKFQMKQTDDEKEISGNHQQESEENDERASIKCAEDDEACLEKNTFNQGSSSCSKIQNMCKDQAVDFLGIYNHLLTSSCTYHQTCLLCNENSWFSPTRECNQLFLEKANSVCLGDHICQRVARNSIQHLVNLNKAVVLDSEDCSQYCWEQFTKPHKHAKTT</sequence>
<feature type="chain" id="PRO_5010694461" evidence="2">
    <location>
        <begin position="34"/>
        <end position="654"/>
    </location>
</feature>
<dbReference type="OrthoDB" id="6138985at2759"/>
<dbReference type="AlphaFoldDB" id="A0A1W4XAS8"/>
<evidence type="ECO:0000313" key="4">
    <source>
        <dbReference type="RefSeq" id="XP_018329513.1"/>
    </source>
</evidence>
<name>A0A1W4XAS8_AGRPL</name>
<dbReference type="RefSeq" id="XP_018329513.1">
    <property type="nucleotide sequence ID" value="XM_018474011.1"/>
</dbReference>
<organism evidence="3 4">
    <name type="scientific">Agrilus planipennis</name>
    <name type="common">Emerald ash borer</name>
    <name type="synonym">Agrilus marcopoli</name>
    <dbReference type="NCBI Taxonomy" id="224129"/>
    <lineage>
        <taxon>Eukaryota</taxon>
        <taxon>Metazoa</taxon>
        <taxon>Ecdysozoa</taxon>
        <taxon>Arthropoda</taxon>
        <taxon>Hexapoda</taxon>
        <taxon>Insecta</taxon>
        <taxon>Pterygota</taxon>
        <taxon>Neoptera</taxon>
        <taxon>Endopterygota</taxon>
        <taxon>Coleoptera</taxon>
        <taxon>Polyphaga</taxon>
        <taxon>Elateriformia</taxon>
        <taxon>Buprestoidea</taxon>
        <taxon>Buprestidae</taxon>
        <taxon>Agrilinae</taxon>
        <taxon>Agrilus</taxon>
    </lineage>
</organism>
<keyword evidence="3" id="KW-1185">Reference proteome</keyword>
<gene>
    <name evidence="4" type="primary">LOC108739907</name>
</gene>
<dbReference type="Proteomes" id="UP000192223">
    <property type="component" value="Unplaced"/>
</dbReference>
<protein>
    <submittedName>
        <fullName evidence="4">Uncharacterized protein LOC108739907 isoform X1</fullName>
    </submittedName>
</protein>
<accession>A0A1W4XAS8</accession>
<dbReference type="KEGG" id="apln:108739907"/>
<reference evidence="4" key="1">
    <citation type="submission" date="2025-08" db="UniProtKB">
        <authorList>
            <consortium name="RefSeq"/>
        </authorList>
    </citation>
    <scope>IDENTIFICATION</scope>
    <source>
        <tissue evidence="4">Entire body</tissue>
    </source>
</reference>
<feature type="region of interest" description="Disordered" evidence="1">
    <location>
        <begin position="284"/>
        <end position="328"/>
    </location>
</feature>
<evidence type="ECO:0000313" key="3">
    <source>
        <dbReference type="Proteomes" id="UP000192223"/>
    </source>
</evidence>
<feature type="region of interest" description="Disordered" evidence="1">
    <location>
        <begin position="495"/>
        <end position="521"/>
    </location>
</feature>
<proteinExistence type="predicted"/>
<dbReference type="InParanoid" id="A0A1W4XAS8"/>
<dbReference type="PANTHER" id="PTHR37687:SF1">
    <property type="entry name" value="AGAP006772-PA"/>
    <property type="match status" value="1"/>
</dbReference>
<dbReference type="GeneID" id="108739907"/>
<evidence type="ECO:0000256" key="2">
    <source>
        <dbReference type="SAM" id="SignalP"/>
    </source>
</evidence>
<dbReference type="InterPro" id="IPR038875">
    <property type="entry name" value="PLA2_conodipine-like"/>
</dbReference>
<dbReference type="PANTHER" id="PTHR37687">
    <property type="entry name" value="AGAP006772-PA"/>
    <property type="match status" value="1"/>
</dbReference>
<feature type="compositionally biased region" description="Basic and acidic residues" evidence="1">
    <location>
        <begin position="286"/>
        <end position="328"/>
    </location>
</feature>
<feature type="signal peptide" evidence="2">
    <location>
        <begin position="1"/>
        <end position="33"/>
    </location>
</feature>